<feature type="binding site" evidence="9">
    <location>
        <begin position="105"/>
        <end position="108"/>
    </location>
    <ligand>
        <name>substrate</name>
    </ligand>
</feature>
<name>A0A5A9ZJJ8_9RHOB</name>
<dbReference type="Gene3D" id="3.40.190.80">
    <property type="match status" value="1"/>
</dbReference>
<feature type="binding site" evidence="9">
    <location>
        <position position="102"/>
    </location>
    <ligand>
        <name>Mg(2+)</name>
        <dbReference type="ChEBI" id="CHEBI:18420"/>
        <label>1</label>
    </ligand>
</feature>
<dbReference type="Pfam" id="PF18913">
    <property type="entry name" value="FBPase_C"/>
    <property type="match status" value="1"/>
</dbReference>
<feature type="binding site" evidence="9">
    <location>
        <position position="265"/>
    </location>
    <ligand>
        <name>Mg(2+)</name>
        <dbReference type="ChEBI" id="CHEBI:18420"/>
        <label>2</label>
    </ligand>
</feature>
<dbReference type="InterPro" id="IPR044015">
    <property type="entry name" value="FBPase_C_dom"/>
</dbReference>
<dbReference type="PROSITE" id="PS00124">
    <property type="entry name" value="FBPASE"/>
    <property type="match status" value="1"/>
</dbReference>
<dbReference type="InterPro" id="IPR033391">
    <property type="entry name" value="FBPase_N"/>
</dbReference>
<evidence type="ECO:0000256" key="5">
    <source>
        <dbReference type="ARBA" id="ARBA00022723"/>
    </source>
</evidence>
<organism evidence="13 14">
    <name type="scientific">Aquicoccus porphyridii</name>
    <dbReference type="NCBI Taxonomy" id="1852029"/>
    <lineage>
        <taxon>Bacteria</taxon>
        <taxon>Pseudomonadati</taxon>
        <taxon>Pseudomonadota</taxon>
        <taxon>Alphaproteobacteria</taxon>
        <taxon>Rhodobacterales</taxon>
        <taxon>Paracoccaceae</taxon>
        <taxon>Aquicoccus</taxon>
    </lineage>
</organism>
<dbReference type="SUPFAM" id="SSF56655">
    <property type="entry name" value="Carbohydrate phosphatase"/>
    <property type="match status" value="1"/>
</dbReference>
<proteinExistence type="inferred from homology"/>
<evidence type="ECO:0000256" key="9">
    <source>
        <dbReference type="HAMAP-Rule" id="MF_01855"/>
    </source>
</evidence>
<evidence type="ECO:0000256" key="1">
    <source>
        <dbReference type="ARBA" id="ARBA00001273"/>
    </source>
</evidence>
<keyword evidence="14" id="KW-1185">Reference proteome</keyword>
<reference evidence="13 14" key="1">
    <citation type="submission" date="2019-07" db="EMBL/GenBank/DDBJ databases">
        <title>Aquicoccus porphyridii gen. nov., sp. nov., isolated from a small marine red alga, Porphyridium marinum.</title>
        <authorList>
            <person name="Liu L."/>
        </authorList>
    </citation>
    <scope>NUCLEOTIDE SEQUENCE [LARGE SCALE GENOMIC DNA]</scope>
    <source>
        <strain evidence="13 14">L1 8-17</strain>
    </source>
</reference>
<dbReference type="RefSeq" id="WP_111362561.1">
    <property type="nucleotide sequence ID" value="NZ_VINQ01000003.1"/>
</dbReference>
<evidence type="ECO:0000256" key="10">
    <source>
        <dbReference type="RuleBase" id="RU000508"/>
    </source>
</evidence>
<dbReference type="GO" id="GO:0006000">
    <property type="term" value="P:fructose metabolic process"/>
    <property type="evidence" value="ECO:0007669"/>
    <property type="project" value="TreeGrafter"/>
</dbReference>
<protein>
    <recommendedName>
        <fullName evidence="9">Fructose-1,6-bisphosphatase class 1</fullName>
        <shortName evidence="9">FBPase class 1</shortName>
        <ecNumber evidence="9">3.1.3.11</ecNumber>
    </recommendedName>
    <alternativeName>
        <fullName evidence="9">D-fructose-1,6-bisphosphate 1-phosphohydrolase class 1</fullName>
    </alternativeName>
</protein>
<dbReference type="GO" id="GO:0000287">
    <property type="term" value="F:magnesium ion binding"/>
    <property type="evidence" value="ECO:0007669"/>
    <property type="project" value="UniProtKB-UniRule"/>
</dbReference>
<comment type="cofactor">
    <cofactor evidence="9">
        <name>Mg(2+)</name>
        <dbReference type="ChEBI" id="CHEBI:18420"/>
    </cofactor>
    <text evidence="9">Binds 2 magnesium ions per subunit.</text>
</comment>
<dbReference type="PIRSF" id="PIRSF500210">
    <property type="entry name" value="FBPtase"/>
    <property type="match status" value="1"/>
</dbReference>
<dbReference type="PANTHER" id="PTHR11556:SF35">
    <property type="entry name" value="SEDOHEPTULOSE-1,7-BISPHOSPHATASE, CHLOROPLASTIC"/>
    <property type="match status" value="1"/>
</dbReference>
<feature type="binding site" evidence="9">
    <location>
        <position position="104"/>
    </location>
    <ligand>
        <name>Mg(2+)</name>
        <dbReference type="ChEBI" id="CHEBI:18420"/>
        <label>1</label>
    </ligand>
</feature>
<keyword evidence="6 9" id="KW-0378">Hydrolase</keyword>
<comment type="catalytic activity">
    <reaction evidence="1 9">
        <text>beta-D-fructose 1,6-bisphosphate + H2O = beta-D-fructose 6-phosphate + phosphate</text>
        <dbReference type="Rhea" id="RHEA:11064"/>
        <dbReference type="ChEBI" id="CHEBI:15377"/>
        <dbReference type="ChEBI" id="CHEBI:32966"/>
        <dbReference type="ChEBI" id="CHEBI:43474"/>
        <dbReference type="ChEBI" id="CHEBI:57634"/>
        <dbReference type="EC" id="3.1.3.11"/>
    </reaction>
</comment>
<dbReference type="InterPro" id="IPR020548">
    <property type="entry name" value="Fructose_bisphosphatase_AS"/>
</dbReference>
<feature type="domain" description="Fructose-1-6-bisphosphatase class I N-terminal" evidence="11">
    <location>
        <begin position="19"/>
        <end position="178"/>
    </location>
</feature>
<gene>
    <name evidence="9" type="primary">fbp</name>
    <name evidence="13" type="ORF">FLO80_05345</name>
</gene>
<evidence type="ECO:0000256" key="6">
    <source>
        <dbReference type="ARBA" id="ARBA00022801"/>
    </source>
</evidence>
<evidence type="ECO:0000256" key="3">
    <source>
        <dbReference type="ARBA" id="ARBA00010941"/>
    </source>
</evidence>
<comment type="similarity">
    <text evidence="3 9 10">Belongs to the FBPase class 1 family.</text>
</comment>
<evidence type="ECO:0000256" key="7">
    <source>
        <dbReference type="ARBA" id="ARBA00022842"/>
    </source>
</evidence>
<feature type="binding site" evidence="9">
    <location>
        <position position="102"/>
    </location>
    <ligand>
        <name>Mg(2+)</name>
        <dbReference type="ChEBI" id="CHEBI:18420"/>
        <label>2</label>
    </ligand>
</feature>
<evidence type="ECO:0000256" key="2">
    <source>
        <dbReference type="ARBA" id="ARBA00005215"/>
    </source>
</evidence>
<feature type="binding site" evidence="9">
    <location>
        <position position="105"/>
    </location>
    <ligand>
        <name>Mg(2+)</name>
        <dbReference type="ChEBI" id="CHEBI:18420"/>
        <label>2</label>
    </ligand>
</feature>
<dbReference type="Proteomes" id="UP000325291">
    <property type="component" value="Unassembled WGS sequence"/>
</dbReference>
<dbReference type="Pfam" id="PF00316">
    <property type="entry name" value="FBPase"/>
    <property type="match status" value="1"/>
</dbReference>
<dbReference type="PRINTS" id="PR00115">
    <property type="entry name" value="F16BPHPHTASE"/>
</dbReference>
<accession>A0A5A9ZJJ8</accession>
<dbReference type="FunFam" id="3.40.190.80:FF:000011">
    <property type="entry name" value="Fructose-1,6-bisphosphatase class 1"/>
    <property type="match status" value="1"/>
</dbReference>
<sequence>MAEAAEIISSDRIPAGLLPVVSALCAVSRDVARIIAKGPLAGALGAGVGENTDGDQQKALDVMADEMFMASLGATDIRFYASEEQEHVEELNPAGRYALAIDPLDGSSNIDVNVSVGTIFSIFEAVDDAEASFLRKAREQIAGGYVIYGPATALVVTFGDGTMMFTLDPESGRFILTEDRMRVRDTTNEFAINASNYRHWSKPVRAYIDDCLAGVTGPRDRNYNMRWVASLVAEAHRILSRGGVFLYPGDARPGYENGRLRMVYECAPIAFLIEQAGGKATDGHDPILDQGAGALHARTPFVFGPSEMVDRVATYHDLPEQ</sequence>
<comment type="subunit">
    <text evidence="9">Homotetramer.</text>
</comment>
<evidence type="ECO:0000256" key="8">
    <source>
        <dbReference type="ARBA" id="ARBA00023277"/>
    </source>
</evidence>
<dbReference type="AlphaFoldDB" id="A0A5A9ZJJ8"/>
<dbReference type="EC" id="3.1.3.11" evidence="9"/>
<dbReference type="InterPro" id="IPR000146">
    <property type="entry name" value="FBPase_class-1"/>
</dbReference>
<keyword evidence="4 9" id="KW-0963">Cytoplasm</keyword>
<keyword evidence="5 9" id="KW-0479">Metal-binding</keyword>
<dbReference type="GO" id="GO:0006002">
    <property type="term" value="P:fructose 6-phosphate metabolic process"/>
    <property type="evidence" value="ECO:0007669"/>
    <property type="project" value="TreeGrafter"/>
</dbReference>
<dbReference type="GO" id="GO:0005829">
    <property type="term" value="C:cytosol"/>
    <property type="evidence" value="ECO:0007669"/>
    <property type="project" value="TreeGrafter"/>
</dbReference>
<dbReference type="HAMAP" id="MF_01855">
    <property type="entry name" value="FBPase_class1"/>
    <property type="match status" value="1"/>
</dbReference>
<evidence type="ECO:0000313" key="14">
    <source>
        <dbReference type="Proteomes" id="UP000325291"/>
    </source>
</evidence>
<dbReference type="GO" id="GO:0042132">
    <property type="term" value="F:fructose 1,6-bisphosphate 1-phosphatase activity"/>
    <property type="evidence" value="ECO:0007669"/>
    <property type="project" value="UniProtKB-UniRule"/>
</dbReference>
<feature type="binding site" evidence="9">
    <location>
        <position position="193"/>
    </location>
    <ligand>
        <name>substrate</name>
    </ligand>
</feature>
<evidence type="ECO:0000259" key="12">
    <source>
        <dbReference type="Pfam" id="PF18913"/>
    </source>
</evidence>
<evidence type="ECO:0000313" key="13">
    <source>
        <dbReference type="EMBL" id="KAA0917474.1"/>
    </source>
</evidence>
<comment type="pathway">
    <text evidence="2">Carbohydrate biosynthesis; Calvin cycle.</text>
</comment>
<feature type="domain" description="Fructose-1-6-bisphosphatase class 1 C-terminal" evidence="12">
    <location>
        <begin position="184"/>
        <end position="316"/>
    </location>
</feature>
<evidence type="ECO:0000259" key="11">
    <source>
        <dbReference type="Pfam" id="PF00316"/>
    </source>
</evidence>
<dbReference type="GO" id="GO:0006094">
    <property type="term" value="P:gluconeogenesis"/>
    <property type="evidence" value="ECO:0007669"/>
    <property type="project" value="UniProtKB-UniRule"/>
</dbReference>
<dbReference type="InterPro" id="IPR028343">
    <property type="entry name" value="FBPtase"/>
</dbReference>
<dbReference type="CDD" id="cd00354">
    <property type="entry name" value="FBPase"/>
    <property type="match status" value="1"/>
</dbReference>
<dbReference type="NCBIfam" id="NF006779">
    <property type="entry name" value="PRK09293.1-3"/>
    <property type="match status" value="1"/>
</dbReference>
<comment type="caution">
    <text evidence="9">Lacks conserved residue(s) required for the propagation of feature annotation.</text>
</comment>
<dbReference type="Gene3D" id="3.30.540.10">
    <property type="entry name" value="Fructose-1,6-Bisphosphatase, subunit A, domain 1"/>
    <property type="match status" value="1"/>
</dbReference>
<dbReference type="GO" id="GO:0005986">
    <property type="term" value="P:sucrose biosynthetic process"/>
    <property type="evidence" value="ECO:0007669"/>
    <property type="project" value="TreeGrafter"/>
</dbReference>
<dbReference type="NCBIfam" id="NF006780">
    <property type="entry name" value="PRK09293.1-4"/>
    <property type="match status" value="1"/>
</dbReference>
<comment type="subcellular location">
    <subcellularLocation>
        <location evidence="9">Cytoplasm</location>
    </subcellularLocation>
</comment>
<keyword evidence="8 9" id="KW-0119">Carbohydrate metabolism</keyword>
<dbReference type="GO" id="GO:0030388">
    <property type="term" value="P:fructose 1,6-bisphosphate metabolic process"/>
    <property type="evidence" value="ECO:0007669"/>
    <property type="project" value="TreeGrafter"/>
</dbReference>
<evidence type="ECO:0000256" key="4">
    <source>
        <dbReference type="ARBA" id="ARBA00022490"/>
    </source>
</evidence>
<dbReference type="PIRSF" id="PIRSF000904">
    <property type="entry name" value="FBPtase_SBPase"/>
    <property type="match status" value="1"/>
</dbReference>
<keyword evidence="7 9" id="KW-0460">Magnesium</keyword>
<dbReference type="PANTHER" id="PTHR11556">
    <property type="entry name" value="FRUCTOSE-1,6-BISPHOSPHATASE-RELATED"/>
    <property type="match status" value="1"/>
</dbReference>
<feature type="binding site" evidence="9">
    <location>
        <position position="83"/>
    </location>
    <ligand>
        <name>Mg(2+)</name>
        <dbReference type="ChEBI" id="CHEBI:18420"/>
        <label>1</label>
    </ligand>
</feature>
<dbReference type="EMBL" id="VINQ01000003">
    <property type="protein sequence ID" value="KAA0917474.1"/>
    <property type="molecule type" value="Genomic_DNA"/>
</dbReference>
<comment type="caution">
    <text evidence="13">The sequence shown here is derived from an EMBL/GenBank/DDBJ whole genome shotgun (WGS) entry which is preliminary data.</text>
</comment>